<protein>
    <submittedName>
        <fullName evidence="1">Uncharacterized protein</fullName>
    </submittedName>
</protein>
<evidence type="ECO:0000313" key="2">
    <source>
        <dbReference type="Proteomes" id="UP000438106"/>
    </source>
</evidence>
<dbReference type="AlphaFoldDB" id="A0A7X3K3E6"/>
<evidence type="ECO:0000313" key="1">
    <source>
        <dbReference type="EMBL" id="MVS98885.1"/>
    </source>
</evidence>
<dbReference type="Proteomes" id="UP000438106">
    <property type="component" value="Unassembled WGS sequence"/>
</dbReference>
<proteinExistence type="predicted"/>
<dbReference type="EMBL" id="WQRF01000001">
    <property type="protein sequence ID" value="MVS98885.1"/>
    <property type="molecule type" value="Genomic_DNA"/>
</dbReference>
<gene>
    <name evidence="1" type="ORF">GO014_07615</name>
</gene>
<dbReference type="RefSeq" id="WP_157289725.1">
    <property type="nucleotide sequence ID" value="NZ_WQRF01000001.1"/>
</dbReference>
<organism evidence="1 2">
    <name type="scientific">Devosia marina</name>
    <dbReference type="NCBI Taxonomy" id="2683198"/>
    <lineage>
        <taxon>Bacteria</taxon>
        <taxon>Pseudomonadati</taxon>
        <taxon>Pseudomonadota</taxon>
        <taxon>Alphaproteobacteria</taxon>
        <taxon>Hyphomicrobiales</taxon>
        <taxon>Devosiaceae</taxon>
        <taxon>Devosia</taxon>
    </lineage>
</organism>
<name>A0A7X3K3E6_9HYPH</name>
<comment type="caution">
    <text evidence="1">The sequence shown here is derived from an EMBL/GenBank/DDBJ whole genome shotgun (WGS) entry which is preliminary data.</text>
</comment>
<accession>A0A7X3K3E6</accession>
<sequence length="117" mass="13592">MSDHATEFARLDAEDRANPMLRHAGDVPPPVQRLKARRGSHYLDDRFVGLMRDAIDAGGPVVIEVERSWVEARKLGHWIEREYDIDDYEMIIVDDEIIERPRRDEPVIELGPDEEPF</sequence>
<reference evidence="1 2" key="1">
    <citation type="submission" date="2019-12" db="EMBL/GenBank/DDBJ databases">
        <title>Devosia maris sp. nov., isolated from the deep seawater.</title>
        <authorList>
            <person name="Liu Y."/>
        </authorList>
    </citation>
    <scope>NUCLEOTIDE SEQUENCE [LARGE SCALE GENOMIC DNA]</scope>
    <source>
        <strain evidence="1 2">L53-10-65</strain>
    </source>
</reference>
<keyword evidence="2" id="KW-1185">Reference proteome</keyword>